<dbReference type="Gene3D" id="3.90.228.10">
    <property type="match status" value="1"/>
</dbReference>
<dbReference type="SUPFAM" id="SSF52113">
    <property type="entry name" value="BRCT domain"/>
    <property type="match status" value="1"/>
</dbReference>
<evidence type="ECO:0000256" key="7">
    <source>
        <dbReference type="ARBA" id="ARBA00023163"/>
    </source>
</evidence>
<keyword evidence="9" id="KW-0328">Glycosyltransferase</keyword>
<feature type="compositionally biased region" description="Polar residues" evidence="11">
    <location>
        <begin position="1356"/>
        <end position="1367"/>
    </location>
</feature>
<dbReference type="InterPro" id="IPR004600">
    <property type="entry name" value="TFIIH_Tfb4/GTF2H3"/>
</dbReference>
<comment type="subunit">
    <text evidence="10">Part of a TFIID-containing RNA polymerase II pre-initiation complex that is composed of TBP and at least GTF2A1, GTF2A2, GTF2E1, GTF2E2, GTF2F1, GTF2H2, GTF2H3, GTF2H4, GTF2H5, GTF2B, TCEA1, ERCC2, ERCC3, TAF1, TAF2, TAF3, TAF4, TAF5, TAF6, TAF7, TAF8, TAF9, TAF10, TAF11, TAF12 and TAF13. Component of the 7-subunit TFIIH core complex composed of XPB/ERCC3, XPD/ERCC2, GTF2H1, GTF2H2, GTF2H3, GTF2H4 and GTF2H5, which is active in NER. The core complex associates with the 3-subunit CDK-activating kinase (CAK) module composed of CCNH/cyclin H, CDK7 and MNAT1 to form the 10-subunit holoenzyme (holo-TFIIH) active in transcription. Interacts with RARA; the interaction requires prior phosphorylation of RARA on 'Ser-369' which then enhances interaction of RARA with CDK7.</text>
</comment>
<dbReference type="Pfam" id="PF13768">
    <property type="entry name" value="VWA_3"/>
    <property type="match status" value="1"/>
</dbReference>
<dbReference type="EMBL" id="JH817877">
    <property type="protein sequence ID" value="EKC33746.1"/>
    <property type="molecule type" value="Genomic_DNA"/>
</dbReference>
<dbReference type="InterPro" id="IPR002035">
    <property type="entry name" value="VWF_A"/>
</dbReference>
<dbReference type="InterPro" id="IPR000626">
    <property type="entry name" value="Ubiquitin-like_dom"/>
</dbReference>
<keyword evidence="3 10" id="KW-0479">Metal-binding</keyword>
<dbReference type="GO" id="GO:0006289">
    <property type="term" value="P:nucleotide-excision repair"/>
    <property type="evidence" value="ECO:0007669"/>
    <property type="project" value="UniProtKB-UniRule"/>
</dbReference>
<evidence type="ECO:0000256" key="1">
    <source>
        <dbReference type="ARBA" id="ARBA00004123"/>
    </source>
</evidence>
<feature type="region of interest" description="Disordered" evidence="11">
    <location>
        <begin position="1348"/>
        <end position="1367"/>
    </location>
</feature>
<dbReference type="SUPFAM" id="SSF53300">
    <property type="entry name" value="vWA-like"/>
    <property type="match status" value="1"/>
</dbReference>
<accession>K1RHR4</accession>
<dbReference type="GO" id="GO:0000439">
    <property type="term" value="C:transcription factor TFIIH core complex"/>
    <property type="evidence" value="ECO:0007669"/>
    <property type="project" value="UniProtKB-UniRule"/>
</dbReference>
<keyword evidence="4" id="KW-0677">Repeat</keyword>
<feature type="compositionally biased region" description="Polar residues" evidence="11">
    <location>
        <begin position="1885"/>
        <end position="1899"/>
    </location>
</feature>
<dbReference type="Pfam" id="PF08892">
    <property type="entry name" value="YqcI_YcgG"/>
    <property type="match status" value="1"/>
</dbReference>
<dbReference type="GO" id="GO:0003950">
    <property type="term" value="F:NAD+ poly-ADP-ribosyltransferase activity"/>
    <property type="evidence" value="ECO:0007669"/>
    <property type="project" value="UniProtKB-UniRule"/>
</dbReference>
<evidence type="ECO:0000256" key="2">
    <source>
        <dbReference type="ARBA" id="ARBA00022553"/>
    </source>
</evidence>
<feature type="region of interest" description="Disordered" evidence="11">
    <location>
        <begin position="2208"/>
        <end position="2370"/>
    </location>
</feature>
<feature type="compositionally biased region" description="Basic and acidic residues" evidence="11">
    <location>
        <begin position="1864"/>
        <end position="1883"/>
    </location>
</feature>
<keyword evidence="10" id="KW-0234">DNA repair</keyword>
<dbReference type="InterPro" id="IPR001357">
    <property type="entry name" value="BRCT_dom"/>
</dbReference>
<evidence type="ECO:0000256" key="6">
    <source>
        <dbReference type="ARBA" id="ARBA00023125"/>
    </source>
</evidence>
<reference evidence="12" key="1">
    <citation type="journal article" date="2012" name="Nature">
        <title>The oyster genome reveals stress adaptation and complexity of shell formation.</title>
        <authorList>
            <person name="Zhang G."/>
            <person name="Fang X."/>
            <person name="Guo X."/>
            <person name="Li L."/>
            <person name="Luo R."/>
            <person name="Xu F."/>
            <person name="Yang P."/>
            <person name="Zhang L."/>
            <person name="Wang X."/>
            <person name="Qi H."/>
            <person name="Xiong Z."/>
            <person name="Que H."/>
            <person name="Xie Y."/>
            <person name="Holland P.W."/>
            <person name="Paps J."/>
            <person name="Zhu Y."/>
            <person name="Wu F."/>
            <person name="Chen Y."/>
            <person name="Wang J."/>
            <person name="Peng C."/>
            <person name="Meng J."/>
            <person name="Yang L."/>
            <person name="Liu J."/>
            <person name="Wen B."/>
            <person name="Zhang N."/>
            <person name="Huang Z."/>
            <person name="Zhu Q."/>
            <person name="Feng Y."/>
            <person name="Mount A."/>
            <person name="Hedgecock D."/>
            <person name="Xu Z."/>
            <person name="Liu Y."/>
            <person name="Domazet-Loso T."/>
            <person name="Du Y."/>
            <person name="Sun X."/>
            <person name="Zhang S."/>
            <person name="Liu B."/>
            <person name="Cheng P."/>
            <person name="Jiang X."/>
            <person name="Li J."/>
            <person name="Fan D."/>
            <person name="Wang W."/>
            <person name="Fu W."/>
            <person name="Wang T."/>
            <person name="Wang B."/>
            <person name="Zhang J."/>
            <person name="Peng Z."/>
            <person name="Li Y."/>
            <person name="Li N."/>
            <person name="Wang J."/>
            <person name="Chen M."/>
            <person name="He Y."/>
            <person name="Tan F."/>
            <person name="Song X."/>
            <person name="Zheng Q."/>
            <person name="Huang R."/>
            <person name="Yang H."/>
            <person name="Du X."/>
            <person name="Chen L."/>
            <person name="Yang M."/>
            <person name="Gaffney P.M."/>
            <person name="Wang S."/>
            <person name="Luo L."/>
            <person name="She Z."/>
            <person name="Ming Y."/>
            <person name="Huang W."/>
            <person name="Zhang S."/>
            <person name="Huang B."/>
            <person name="Zhang Y."/>
            <person name="Qu T."/>
            <person name="Ni P."/>
            <person name="Miao G."/>
            <person name="Wang J."/>
            <person name="Wang Q."/>
            <person name="Steinberg C.E."/>
            <person name="Wang H."/>
            <person name="Li N."/>
            <person name="Qian L."/>
            <person name="Zhang G."/>
            <person name="Li Y."/>
            <person name="Yang H."/>
            <person name="Liu X."/>
            <person name="Wang J."/>
            <person name="Yin Y."/>
            <person name="Wang J."/>
        </authorList>
    </citation>
    <scope>NUCLEOTIDE SEQUENCE [LARGE SCALE GENOMIC DNA]</scope>
    <source>
        <strain evidence="12">05x7-T-G4-1.051#20</strain>
    </source>
</reference>
<feature type="region of interest" description="Disordered" evidence="11">
    <location>
        <begin position="1565"/>
        <end position="1644"/>
    </location>
</feature>
<evidence type="ECO:0000256" key="8">
    <source>
        <dbReference type="ARBA" id="ARBA00023242"/>
    </source>
</evidence>
<dbReference type="InterPro" id="IPR000684">
    <property type="entry name" value="RNA_pol_II_repeat_euk"/>
</dbReference>
<dbReference type="GO" id="GO:0003677">
    <property type="term" value="F:DNA binding"/>
    <property type="evidence" value="ECO:0007669"/>
    <property type="project" value="UniProtKB-KW"/>
</dbReference>
<feature type="compositionally biased region" description="Basic and acidic residues" evidence="11">
    <location>
        <begin position="2635"/>
        <end position="2649"/>
    </location>
</feature>
<gene>
    <name evidence="12" type="ORF">CGI_10023281</name>
</gene>
<dbReference type="Pfam" id="PF03850">
    <property type="entry name" value="Tfb4"/>
    <property type="match status" value="1"/>
</dbReference>
<dbReference type="InterPro" id="IPR036465">
    <property type="entry name" value="vWFA_dom_sf"/>
</dbReference>
<comment type="similarity">
    <text evidence="10">Belongs to the TFB4 family.</text>
</comment>
<dbReference type="InterPro" id="IPR014988">
    <property type="entry name" value="Uncharacterised_YqcI/YcgG"/>
</dbReference>
<dbReference type="Gene3D" id="3.40.50.10190">
    <property type="entry name" value="BRCT domain"/>
    <property type="match status" value="1"/>
</dbReference>
<dbReference type="GO" id="GO:0005737">
    <property type="term" value="C:cytoplasm"/>
    <property type="evidence" value="ECO:0007669"/>
    <property type="project" value="TreeGrafter"/>
</dbReference>
<keyword evidence="6" id="KW-0238">DNA-binding</keyword>
<dbReference type="PROSITE" id="PS00115">
    <property type="entry name" value="RNA_POL_II_REPEAT"/>
    <property type="match status" value="2"/>
</dbReference>
<keyword evidence="10" id="KW-0805">Transcription regulation</keyword>
<dbReference type="PROSITE" id="PS50172">
    <property type="entry name" value="BRCT"/>
    <property type="match status" value="1"/>
</dbReference>
<comment type="subcellular location">
    <subcellularLocation>
        <location evidence="1 10">Nucleus</location>
    </subcellularLocation>
</comment>
<feature type="compositionally biased region" description="Basic and acidic residues" evidence="11">
    <location>
        <begin position="1583"/>
        <end position="1598"/>
    </location>
</feature>
<keyword evidence="10" id="KW-0227">DNA damage</keyword>
<feature type="compositionally biased region" description="Acidic residues" evidence="11">
    <location>
        <begin position="1819"/>
        <end position="1829"/>
    </location>
</feature>
<dbReference type="SMART" id="SM00327">
    <property type="entry name" value="VWA"/>
    <property type="match status" value="1"/>
</dbReference>
<feature type="compositionally biased region" description="Polar residues" evidence="11">
    <location>
        <begin position="1565"/>
        <end position="1581"/>
    </location>
</feature>
<protein>
    <recommendedName>
        <fullName evidence="9 10">Multifunctional fusion protein</fullName>
    </recommendedName>
    <domain>
        <recommendedName>
            <fullName evidence="9">Poly [ADP-ribose] polymerase</fullName>
            <shortName evidence="9">PARP</shortName>
            <ecNumber evidence="9">2.4.2.-</ecNumber>
        </recommendedName>
    </domain>
    <domain>
        <recommendedName>
            <fullName evidence="10">General transcription factor IIH subunit 3</fullName>
        </recommendedName>
        <alternativeName>
            <fullName evidence="10">General transcription factor IIH polypeptide 3</fullName>
        </alternativeName>
    </domain>
</protein>
<evidence type="ECO:0000256" key="5">
    <source>
        <dbReference type="ARBA" id="ARBA00022833"/>
    </source>
</evidence>
<evidence type="ECO:0000256" key="3">
    <source>
        <dbReference type="ARBA" id="ARBA00022723"/>
    </source>
</evidence>
<feature type="compositionally biased region" description="Acidic residues" evidence="11">
    <location>
        <begin position="1599"/>
        <end position="1609"/>
    </location>
</feature>
<keyword evidence="9" id="KW-0808">Transferase</keyword>
<keyword evidence="9" id="KW-0520">NAD</keyword>
<dbReference type="PROSITE" id="PS51059">
    <property type="entry name" value="PARP_CATALYTIC"/>
    <property type="match status" value="1"/>
</dbReference>
<dbReference type="GO" id="GO:0006355">
    <property type="term" value="P:regulation of DNA-templated transcription"/>
    <property type="evidence" value="ECO:0007669"/>
    <property type="project" value="InterPro"/>
</dbReference>
<feature type="compositionally biased region" description="Basic and acidic residues" evidence="11">
    <location>
        <begin position="1914"/>
        <end position="2001"/>
    </location>
</feature>
<sequence length="3371" mass="388780">MEDNIFHNFVFVLEFDILTRFKEKQCWRRKITEHGGTISYVFTPKVNYVVLFGDMLEKSSYKQRQAVRHNVPVLRCEFITDCIEQKQILPTATYAVGEPISGKNFKKGRITKQEKTKRYLSARRHVKSVNLNAIKSWSLDDPEAPSHNDDQYEVAKWVLLKSTKVIQVIEVHALTSCDKFRLYHQEGHLDGEHILATEGPVVWYLDTADEVLVCFEQLYKRYTSGMMNMEPWYTPRFVSNQIGSHKLKMTLDDLCLMNSDLDPDVGQFVEMIWKEASQEAEKMLTMSMEHIKSDKVDDAMVILQQIKQMKKENQGDNCLAGLVEEFYNEALPHKQQYITQDLDPQTISQKLDLCQLIYDVLAVSEATDFSPAASTVAKYRALRCHMTKLDLSASKYQVIQNILKDSEQSIAVHSVFEAGRTMEDILFESTAECIGNTQLLMHASGPHNLLGILSRGLLLPQNVVEEHGVNRTDGGKLGYGIYFSNSFNTCLQYAVPSVVTGMRMLVVCEVALGNCMDFTTLQSGITAPPGGYHSCHGVKTTENDPTEFWDDEFVIYSTSQQRVKYVVLFTLPSDPPLRLIQTTPEEEENMEVTASSVDIMELRDLPDPLSKVTSGLISQNKSVRVPLKAVHIRAKVIDMVAKVVVLQSYKNNMTEPIEAKYVFPLDEKAAFYHWLWGFLGEIKEKKTAHREYREAISKGHGAYLMDEEEPDVFTVSVGNLPPDSEVLIKVTYISELGVEGDGIALTIPASVAPWVRDTALAQQTQAETSVLQISDLMDCQISLQAAIEMPFEIRELNSGTHRLKYKKTDTKAVVEIPKKSNFAEGFQLLIKLAEIHVPRMWVECHPERDVQACMLAFYPEFEAAIDPSPEVVFLMDLSNSMKGDAFRDSRKVLLLALENLPEKACFNIMTFGSSFRELFQFPHRITKNSTNEAMKYIERANPVMGCSDVLSPLKSLYLLSPAEGSRSIFLISDGFVGNEGLFETVAKHSSKNRLFCMGVGSNRDSHTLRSLANYGGGTYEYFNSKTKSNWQSKVQVEWGPLTDKLDPPLQAPCKIPSLFSANRLVVYGFVKNCTQAILKAKVDEQEFETIVSTTELNLTEGKMLHQLAARAVIRDYEDGVLSDSKLHHKLIKQERKQHIIELSKEFGIVTPYTSFVAIEERTEGETTEGPSIEELVNNESVDNLTYMGWINADNMDEKDPLERVEELLHRASIAESFSQLEVERCYLSVLDYRKDLMQEDNRDMLQKVLERSDEFFSSQHSEKAGALQQQFHKYLSIPKQLEVRTLTGRSIPVVAGTVAQLKLEIMEKEGLPESSIRLIHHGKLLEDTDNLDMREHSIIFMVQRLRGGAPPPTMHHQASSSPSDTPIYSVTLPVEDLTSDELKSCFKKKKKKKKCLSEKEAGELGFLEKMDKVHTNQKEYQKSLVDQQEGPNVIAEQLNDVGNTTGVSITAVLNESDLDNVEFDIDVTQKENEPDEVVQNSSLMELNQILKSTIQSSSASKKRGYSLRATLIPTIHTNSFTPPAFSPASPAYGSTSAGFCPTSPAYSPTSPAYNPTISQTYFSTTEAVSQTVPPQSFTGNIDQKADEEYSDGDIHVESDSEDDDFEVDDDRGSSLERRPRPIDKCFDENEDIEENESSEYQKSLVDQQEGPNVIAEQLNDVGNTTGVSITAVLNESDLDNVEFDIDVTQKENEPDEVVQNSSLMELNQILKSTIQSSSASKKRGYSLRATLIPTIHTNSFTPPAFSPASPAYGSTSAGFCPTSPAYSPTSPAYNPTISQTYFSTTEAVSQTVPPQSFTGNIDQKADEEYSDGDIHVESDSEDDDFEVDDDRGSSLERRPRPIDKCFDENEDIEENESSANIIKRYGEQEKSNYSEGRGSEKRNRYLQSEDQSFKSSNSPVLKRRGRSRNRKYNSRQEERGVRSCDRSWNRRDRNSDRSGESSTKNMDRSWDSITRSRDSSTKSRNRSLDRRSRSRDRSRVARSRIRDRNWGSITRSRDSSTKSRNRRDRSHDRSFDRRSRSRDRSWDSITRSKDSSIKSKERSLDDITRSRDRSTKSKEKSLDSITRSRDSSPKSRDKSWDRSRDNRSRSMDRSWDSITRNRDSSTNSRERSFDSKTKSKDSSTKRRDRSLDRSHDRNFDRRSRSRDRSWDILTRSIDRRLDRRLISRDRSWDIITKSMNRSLDRRSRSRDRIRVSRSRIRDRNWDSITRSRDSSTKSRDNSSRSRDRSCDSITRSRDSSTNSRDRSLDSKTKSKDNSTKRRDRNLGRRDRSRVRNFDSITRSRDSSLGRRDRSRDMNLESRTSSRDKRSSRDSSSDCSTKSRDRSLDRRDRKCDRSSDSRTRSRDRSRDSRTRSRDRSRDSRTRSRDRSRDTRTKSRDWSWYRRDRSYDRSWDRRDRSRDRSLESRDRSYDGSCTRKSRSTDRSWERRDRSWDRENRRRERRDRSRDRCMDSSRDRSWDRRDRRCDRSWDGRSRSRDRSRDIRTRSRDRSRDTRTKSRDWSWYRRDRSYDRSWDRRDQSRDRSWESRDGSRNRSWDRENRRDRRDRRRDQSWGRRDRSRNKSWDSRVRRRNKSWDERENRRDRNIYRKSKRRDWNWESSKMGSDRSWDRDRSIKDRSKKLYGKKTRGRKRKTSKKSDDSKMPQRTKEPYNLKGTQFELELSEEELLNSLCLYESQFEAPVGNGDIEVHCWTGIDIGCIQIEEPKGHFELVLAIPHSMSETILFLIPEDGKAVAEQLEEFVKEHKMQVKEYRNKLNETLFTDAHYIDMWKSVWDKDGTMNFRYLPPLNEDGLWRLDKDLAKGLAISAEKLEQLLKNQGLLSLSKSIQSELLPVMATFLVDNVKSQLIIILDTNPVWWGHKPSSHTKAQQKMTLTECLNSVMVFAHSHLMMNHSNKLAIIAAHSDQSVFLYPKNDPTVHVISEADEVTEGNDGKYELFNQVDKQIKEGIKNLIDNCMNGQLYPDSLVAGALAMALCQRSHEEAGILSSRILVVIDACVLDNESGLLQQACDITGGIYLKIPQMKGLLQYLMWVFLPDPLERPKLTLPPKVQVDYRAACFCHRNLIDIGYVCSVCLSIFCAFSPICGTCQTTFKIFGPPKASLYILSPAKQPNASSDSDQKTTRHIVNELYPLVDEEELQRSVERTVFGFVTYDATSVTALQQFNPVQENTECIFAKKAKLWGNKDWNQELSLVDVFFRWLPTLLQFTIVCRQYKLDGFVIEIPEEYHHNDIHEFAKTFKKILKVISDNDPKNIKCMDKSYVSKRGWVFQFNKMTFFITTFAPFYPATNSRYAFGCDNCFILLQPELSFALHDLSWDTPETNYDNPTSERDRIRCAYRDAGRPYIVPRDITQPMAWDMIKPLTEHDPIVQWWK</sequence>
<dbReference type="InterPro" id="IPR031273">
    <property type="entry name" value="PARP4"/>
</dbReference>
<keyword evidence="7 10" id="KW-0804">Transcription</keyword>
<keyword evidence="8 10" id="KW-0539">Nucleus</keyword>
<feature type="compositionally biased region" description="Basic residues" evidence="11">
    <location>
        <begin position="2619"/>
        <end position="2634"/>
    </location>
</feature>
<feature type="region of interest" description="Disordered" evidence="11">
    <location>
        <begin position="2619"/>
        <end position="2649"/>
    </location>
</feature>
<dbReference type="GO" id="GO:0005675">
    <property type="term" value="C:transcription factor TFIIH holo complex"/>
    <property type="evidence" value="ECO:0007669"/>
    <property type="project" value="UniProtKB-UniRule"/>
</dbReference>
<dbReference type="Gene3D" id="3.10.20.90">
    <property type="entry name" value="Phosphatidylinositol 3-kinase Catalytic Subunit, Chain A, domain 1"/>
    <property type="match status" value="1"/>
</dbReference>
<keyword evidence="5 10" id="KW-0862">Zinc</keyword>
<feature type="compositionally biased region" description="Acidic residues" evidence="11">
    <location>
        <begin position="1628"/>
        <end position="1637"/>
    </location>
</feature>
<evidence type="ECO:0000313" key="12">
    <source>
        <dbReference type="EMBL" id="EKC33746.1"/>
    </source>
</evidence>
<dbReference type="EC" id="2.4.2.-" evidence="9"/>
<evidence type="ECO:0000256" key="9">
    <source>
        <dbReference type="RuleBase" id="RU362114"/>
    </source>
</evidence>
<dbReference type="SUPFAM" id="SSF47587">
    <property type="entry name" value="Domain of poly(ADP-ribose) polymerase"/>
    <property type="match status" value="1"/>
</dbReference>
<dbReference type="Pfam" id="PF00644">
    <property type="entry name" value="PARP"/>
    <property type="match status" value="1"/>
</dbReference>
<organism evidence="12">
    <name type="scientific">Magallana gigas</name>
    <name type="common">Pacific oyster</name>
    <name type="synonym">Crassostrea gigas</name>
    <dbReference type="NCBI Taxonomy" id="29159"/>
    <lineage>
        <taxon>Eukaryota</taxon>
        <taxon>Metazoa</taxon>
        <taxon>Spiralia</taxon>
        <taxon>Lophotrochozoa</taxon>
        <taxon>Mollusca</taxon>
        <taxon>Bivalvia</taxon>
        <taxon>Autobranchia</taxon>
        <taxon>Pteriomorphia</taxon>
        <taxon>Ostreida</taxon>
        <taxon>Ostreoidea</taxon>
        <taxon>Ostreidae</taxon>
        <taxon>Magallana</taxon>
    </lineage>
</organism>
<keyword evidence="10" id="KW-0863">Zinc-finger</keyword>
<dbReference type="SUPFAM" id="SSF56399">
    <property type="entry name" value="ADP-ribosylation"/>
    <property type="match status" value="1"/>
</dbReference>
<dbReference type="Pfam" id="PF08487">
    <property type="entry name" value="VIT"/>
    <property type="match status" value="1"/>
</dbReference>
<dbReference type="PANTHER" id="PTHR46530">
    <property type="entry name" value="PROTEIN MONO-ADP-RIBOSYLTRANSFERASE PARP4"/>
    <property type="match status" value="1"/>
</dbReference>
<dbReference type="PROSITE" id="PS50234">
    <property type="entry name" value="VWFA"/>
    <property type="match status" value="1"/>
</dbReference>
<dbReference type="SMART" id="SM00609">
    <property type="entry name" value="VIT"/>
    <property type="match status" value="1"/>
</dbReference>
<dbReference type="InterPro" id="IPR036420">
    <property type="entry name" value="BRCT_dom_sf"/>
</dbReference>
<dbReference type="Gene3D" id="3.40.50.410">
    <property type="entry name" value="von Willebrand factor, type A domain"/>
    <property type="match status" value="3"/>
</dbReference>
<feature type="compositionally biased region" description="Basic and acidic residues" evidence="11">
    <location>
        <begin position="2009"/>
        <end position="2138"/>
    </location>
</feature>
<feature type="compositionally biased region" description="Basic and acidic residues" evidence="11">
    <location>
        <begin position="1830"/>
        <end position="1847"/>
    </location>
</feature>
<dbReference type="PROSITE" id="PS50053">
    <property type="entry name" value="UBIQUITIN_2"/>
    <property type="match status" value="1"/>
</dbReference>
<dbReference type="InParanoid" id="K1RHR4"/>
<evidence type="ECO:0000256" key="10">
    <source>
        <dbReference type="RuleBase" id="RU368090"/>
    </source>
</evidence>
<name>K1RHR4_MAGGI</name>
<dbReference type="InterPro" id="IPR036616">
    <property type="entry name" value="Poly(ADP-ribose)pol_reg_dom_sf"/>
</dbReference>
<feature type="region of interest" description="Disordered" evidence="11">
    <location>
        <begin position="1785"/>
        <end position="2138"/>
    </location>
</feature>
<feature type="compositionally biased region" description="Polar residues" evidence="11">
    <location>
        <begin position="1785"/>
        <end position="1801"/>
    </location>
</feature>
<feature type="compositionally biased region" description="Basic residues" evidence="11">
    <location>
        <begin position="1901"/>
        <end position="1913"/>
    </location>
</feature>
<evidence type="ECO:0000256" key="11">
    <source>
        <dbReference type="SAM" id="MobiDB-lite"/>
    </source>
</evidence>
<dbReference type="PANTHER" id="PTHR46530:SF1">
    <property type="entry name" value="PROTEIN MONO-ADP-RIBOSYLTRANSFERASE PARP4"/>
    <property type="match status" value="1"/>
</dbReference>
<dbReference type="InterPro" id="IPR013694">
    <property type="entry name" value="VIT"/>
</dbReference>
<evidence type="ECO:0000256" key="4">
    <source>
        <dbReference type="ARBA" id="ARBA00022737"/>
    </source>
</evidence>
<keyword evidence="2" id="KW-0597">Phosphoprotein</keyword>
<dbReference type="InterPro" id="IPR029071">
    <property type="entry name" value="Ubiquitin-like_domsf"/>
</dbReference>
<dbReference type="InterPro" id="IPR012317">
    <property type="entry name" value="Poly(ADP-ribose)pol_cat_dom"/>
</dbReference>
<dbReference type="HOGENOM" id="CLU_225045_0_0_1"/>
<dbReference type="PROSITE" id="PS51468">
    <property type="entry name" value="VIT"/>
    <property type="match status" value="1"/>
</dbReference>
<dbReference type="Pfam" id="PF00240">
    <property type="entry name" value="ubiquitin"/>
    <property type="match status" value="1"/>
</dbReference>
<proteinExistence type="inferred from homology"/>
<dbReference type="Pfam" id="PF16589">
    <property type="entry name" value="BRCT_2"/>
    <property type="match status" value="1"/>
</dbReference>
<comment type="function">
    <text evidence="10">Component of the general transcription and DNA repair factor IIH (TFIIH) core complex, which is involved in general and transcription-coupled nucleotide excision repair (NER) of damaged DNA and, when complexed to CAK, in RNA transcription by RNA polymerase II. In NER, TFIIH acts by opening DNA around the lesion to allow the excision of the damaged oligonucleotide and its replacement by a new DNA fragment. In transcription, TFIIH has an essential role in transcription initiation. When the pre-initiation complex (PIC) has been established, TFIIH is required for promoter opening and promoter escape. Phosphorylation of the C-terminal tail (CTD) of the largest subunit of RNA polymerase II by the kinase module CAK controls the initiation of transcription.</text>
</comment>
<feature type="compositionally biased region" description="Basic and acidic residues" evidence="11">
    <location>
        <begin position="1803"/>
        <end position="1818"/>
    </location>
</feature>
<dbReference type="GO" id="GO:0006366">
    <property type="term" value="P:transcription by RNA polymerase II"/>
    <property type="evidence" value="ECO:0007669"/>
    <property type="project" value="InterPro"/>
</dbReference>
<dbReference type="GO" id="GO:0008270">
    <property type="term" value="F:zinc ion binding"/>
    <property type="evidence" value="ECO:0007669"/>
    <property type="project" value="UniProtKB-KW"/>
</dbReference>
<dbReference type="SMART" id="SM00292">
    <property type="entry name" value="BRCT"/>
    <property type="match status" value="1"/>
</dbReference>
<feature type="compositionally biased region" description="Basic and acidic residues" evidence="11">
    <location>
        <begin position="1610"/>
        <end position="1627"/>
    </location>
</feature>
<dbReference type="SUPFAM" id="SSF54236">
    <property type="entry name" value="Ubiquitin-like"/>
    <property type="match status" value="1"/>
</dbReference>